<dbReference type="SUPFAM" id="SSF55781">
    <property type="entry name" value="GAF domain-like"/>
    <property type="match status" value="2"/>
</dbReference>
<keyword evidence="4 8" id="KW-0378">Hydrolase</keyword>
<dbReference type="EMBL" id="DS469851">
    <property type="protein sequence ID" value="EDO32088.1"/>
    <property type="molecule type" value="Genomic_DNA"/>
</dbReference>
<dbReference type="SMART" id="SM00065">
    <property type="entry name" value="GAF"/>
    <property type="match status" value="1"/>
</dbReference>
<feature type="domain" description="PDEase" evidence="9">
    <location>
        <begin position="291"/>
        <end position="600"/>
    </location>
</feature>
<evidence type="ECO:0000259" key="9">
    <source>
        <dbReference type="PROSITE" id="PS51845"/>
    </source>
</evidence>
<feature type="binding site" evidence="7">
    <location>
        <position position="518"/>
    </location>
    <ligand>
        <name>Zn(2+)</name>
        <dbReference type="ChEBI" id="CHEBI:29105"/>
        <label>1</label>
    </ligand>
</feature>
<evidence type="ECO:0000256" key="6">
    <source>
        <dbReference type="PIRSR" id="PIRSR623088-2"/>
    </source>
</evidence>
<dbReference type="GO" id="GO:0004118">
    <property type="term" value="F:3',5'-cGMP-stimulated cyclic-nucleotide phosphodiesterase activity"/>
    <property type="evidence" value="ECO:0000318"/>
    <property type="project" value="GO_Central"/>
</dbReference>
<dbReference type="InterPro" id="IPR002073">
    <property type="entry name" value="PDEase_catalytic_dom"/>
</dbReference>
<name>A7SW30_NEMVE</name>
<dbReference type="Gene3D" id="3.30.450.40">
    <property type="match status" value="2"/>
</dbReference>
<comment type="cofactor">
    <cofactor evidence="8">
        <name>a divalent metal cation</name>
        <dbReference type="ChEBI" id="CHEBI:60240"/>
    </cofactor>
    <text evidence="8">Binds 2 divalent metal cations per subunit. Site 1 may preferentially bind zinc ions, while site 2 has a preference for magnesium and/or manganese ions.</text>
</comment>
<evidence type="ECO:0000313" key="11">
    <source>
        <dbReference type="Proteomes" id="UP000001593"/>
    </source>
</evidence>
<evidence type="ECO:0000313" key="10">
    <source>
        <dbReference type="EMBL" id="EDO32088.1"/>
    </source>
</evidence>
<keyword evidence="11" id="KW-1185">Reference proteome</keyword>
<gene>
    <name evidence="10" type="ORF">NEMVEDRAFT_v1g134817</name>
</gene>
<dbReference type="eggNOG" id="KOG3689">
    <property type="taxonomic scope" value="Eukaryota"/>
</dbReference>
<dbReference type="GO" id="GO:0046872">
    <property type="term" value="F:metal ion binding"/>
    <property type="evidence" value="ECO:0007669"/>
    <property type="project" value="UniProtKB-KW"/>
</dbReference>
<evidence type="ECO:0000256" key="8">
    <source>
        <dbReference type="RuleBase" id="RU363067"/>
    </source>
</evidence>
<dbReference type="InParanoid" id="A7SW30"/>
<feature type="binding site" evidence="7">
    <location>
        <position position="408"/>
    </location>
    <ligand>
        <name>Zn(2+)</name>
        <dbReference type="ChEBI" id="CHEBI:29105"/>
        <label>1</label>
    </ligand>
</feature>
<dbReference type="InterPro" id="IPR003607">
    <property type="entry name" value="HD/PDEase_dom"/>
</dbReference>
<dbReference type="FunFam" id="3.30.450.40:FF:000005">
    <property type="entry name" value="Phosphodiesterase"/>
    <property type="match status" value="1"/>
</dbReference>
<dbReference type="GO" id="GO:0010754">
    <property type="term" value="P:negative regulation of cGMP-mediated signaling"/>
    <property type="evidence" value="ECO:0000318"/>
    <property type="project" value="GO_Central"/>
</dbReference>
<feature type="active site" description="Proton donor" evidence="5">
    <location>
        <position position="370"/>
    </location>
</feature>
<dbReference type="STRING" id="45351.A7SW30"/>
<feature type="binding site" evidence="6">
    <location>
        <position position="570"/>
    </location>
    <ligand>
        <name>AMP</name>
        <dbReference type="ChEBI" id="CHEBI:456215"/>
    </ligand>
</feature>
<dbReference type="InterPro" id="IPR003018">
    <property type="entry name" value="GAF"/>
</dbReference>
<dbReference type="Pfam" id="PF01590">
    <property type="entry name" value="GAF"/>
    <property type="match status" value="2"/>
</dbReference>
<dbReference type="Pfam" id="PF00233">
    <property type="entry name" value="PDEase_I"/>
    <property type="match status" value="1"/>
</dbReference>
<dbReference type="CDD" id="cd00077">
    <property type="entry name" value="HDc"/>
    <property type="match status" value="1"/>
</dbReference>
<reference evidence="10 11" key="1">
    <citation type="journal article" date="2007" name="Science">
        <title>Sea anemone genome reveals ancestral eumetazoan gene repertoire and genomic organization.</title>
        <authorList>
            <person name="Putnam N.H."/>
            <person name="Srivastava M."/>
            <person name="Hellsten U."/>
            <person name="Dirks B."/>
            <person name="Chapman J."/>
            <person name="Salamov A."/>
            <person name="Terry A."/>
            <person name="Shapiro H."/>
            <person name="Lindquist E."/>
            <person name="Kapitonov V.V."/>
            <person name="Jurka J."/>
            <person name="Genikhovich G."/>
            <person name="Grigoriev I.V."/>
            <person name="Lucas S.M."/>
            <person name="Steele R.E."/>
            <person name="Finnerty J.R."/>
            <person name="Technau U."/>
            <person name="Martindale M.Q."/>
            <person name="Rokhsar D.S."/>
        </authorList>
    </citation>
    <scope>NUCLEOTIDE SEQUENCE [LARGE SCALE GENOMIC DNA]</scope>
    <source>
        <strain evidence="11">CH2 X CH6</strain>
    </source>
</reference>
<evidence type="ECO:0000256" key="2">
    <source>
        <dbReference type="ARBA" id="ARBA00022535"/>
    </source>
</evidence>
<dbReference type="SMART" id="SM00471">
    <property type="entry name" value="HDc"/>
    <property type="match status" value="1"/>
</dbReference>
<comment type="similarity">
    <text evidence="1 8">Belongs to the cyclic nucleotide phosphodiesterase family.</text>
</comment>
<dbReference type="EC" id="3.1.4.-" evidence="8"/>
<dbReference type="PROSITE" id="PS00126">
    <property type="entry name" value="PDEASE_I_1"/>
    <property type="match status" value="1"/>
</dbReference>
<dbReference type="GO" id="GO:0004115">
    <property type="term" value="F:3',5'-cyclic-AMP phosphodiesterase activity"/>
    <property type="evidence" value="ECO:0000318"/>
    <property type="project" value="GO_Central"/>
</dbReference>
<keyword evidence="2" id="KW-0140">cGMP</keyword>
<proteinExistence type="inferred from homology"/>
<evidence type="ECO:0000256" key="5">
    <source>
        <dbReference type="PIRSR" id="PIRSR623088-1"/>
    </source>
</evidence>
<dbReference type="HOGENOM" id="CLU_006980_3_1_1"/>
<evidence type="ECO:0000256" key="7">
    <source>
        <dbReference type="PIRSR" id="PIRSR623088-3"/>
    </source>
</evidence>
<dbReference type="Gene3D" id="1.10.1300.10">
    <property type="entry name" value="3'5'-cyclic nucleotide phosphodiesterase, catalytic domain"/>
    <property type="match status" value="1"/>
</dbReference>
<dbReference type="OMA" id="YWNITIS"/>
<feature type="binding site" evidence="7">
    <location>
        <position position="408"/>
    </location>
    <ligand>
        <name>Zn(2+)</name>
        <dbReference type="ChEBI" id="CHEBI:29105"/>
        <label>2</label>
    </ligand>
</feature>
<sequence length="600" mass="68138">MDPSFLANRTRSLGRQPIGKGGTVAAHVAETGERLFIKDILGDERFPKGIGVEGMTTAMSVLCQPIIQSDGTLVGVVELVKALGSMPFEKEDEEILNSYLVWGSIAIHHAEISKQITKQKDLNTFLLNVVRSIFDEVCTMDTVIEKIMAFAKKLVNADRCSLFLLDQASEELFANLFDDGNEDGSFRCGNEIRFPVSKGIAGYVACTGSILNIRDAYRDERFNREVDMKTGYTTHTILCVPVRCKGSIIGVCQMVNSHNGFFSPNDMQSFEMFAGYCGLALHYSKMYNSLFCAQQKHQVALEVISYHCCASEKETEEFLNSADLVMLPPAYYPFSYLSALIFVLIFRVDLETIARFSLSVRKCYRDIPYHNWCHAFSVAHSLWIVIRDNKSLTDYEKLSLFIAGICHDVDHRGKNNAFMLHCKTPLANLYTTSTMEWHHFKQGVFILESEGQNVFGQLDAESYRRVLELIQEAIIATDLMLFFGNKKELETLQENKAFRWEEEKHRSLIRCLLMTACDLCTSAKPWDIQVVAVNKVFEEFYIQGDEERKMGLDPLPMMDRSKHDDLPENQVGFLKGIVRPCYSLLMDFVPEMAPLITYVE</sequence>
<feature type="binding site" evidence="6">
    <location>
        <position position="408"/>
    </location>
    <ligand>
        <name>AMP</name>
        <dbReference type="ChEBI" id="CHEBI:456215"/>
    </ligand>
</feature>
<evidence type="ECO:0000256" key="4">
    <source>
        <dbReference type="ARBA" id="ARBA00022801"/>
    </source>
</evidence>
<organism evidence="10 11">
    <name type="scientific">Nematostella vectensis</name>
    <name type="common">Starlet sea anemone</name>
    <dbReference type="NCBI Taxonomy" id="45351"/>
    <lineage>
        <taxon>Eukaryota</taxon>
        <taxon>Metazoa</taxon>
        <taxon>Cnidaria</taxon>
        <taxon>Anthozoa</taxon>
        <taxon>Hexacorallia</taxon>
        <taxon>Actiniaria</taxon>
        <taxon>Edwardsiidae</taxon>
        <taxon>Nematostella</taxon>
    </lineage>
</organism>
<dbReference type="InterPro" id="IPR023088">
    <property type="entry name" value="PDEase"/>
</dbReference>
<feature type="binding site" evidence="7">
    <location>
        <position position="407"/>
    </location>
    <ligand>
        <name>Zn(2+)</name>
        <dbReference type="ChEBI" id="CHEBI:29105"/>
        <label>1</label>
    </ligand>
</feature>
<dbReference type="SUPFAM" id="SSF109604">
    <property type="entry name" value="HD-domain/PDEase-like"/>
    <property type="match status" value="1"/>
</dbReference>
<dbReference type="InterPro" id="IPR029016">
    <property type="entry name" value="GAF-like_dom_sf"/>
</dbReference>
<dbReference type="PANTHER" id="PTHR11347">
    <property type="entry name" value="CYCLIC NUCLEOTIDE PHOSPHODIESTERASE"/>
    <property type="match status" value="1"/>
</dbReference>
<accession>A7SW30</accession>
<dbReference type="InterPro" id="IPR036971">
    <property type="entry name" value="PDEase_catalytic_dom_sf"/>
</dbReference>
<dbReference type="FunFam" id="1.10.1300.10:FF:000003">
    <property type="entry name" value="Phosphodiesterase"/>
    <property type="match status" value="1"/>
</dbReference>
<feature type="binding site" evidence="6">
    <location>
        <position position="518"/>
    </location>
    <ligand>
        <name>AMP</name>
        <dbReference type="ChEBI" id="CHEBI:456215"/>
    </ligand>
</feature>
<feature type="binding site" evidence="7">
    <location>
        <position position="374"/>
    </location>
    <ligand>
        <name>Zn(2+)</name>
        <dbReference type="ChEBI" id="CHEBI:29105"/>
        <label>1</label>
    </ligand>
</feature>
<keyword evidence="3 7" id="KW-0479">Metal-binding</keyword>
<dbReference type="AlphaFoldDB" id="A7SW30"/>
<feature type="binding site" evidence="6">
    <location>
        <begin position="370"/>
        <end position="374"/>
    </location>
    <ligand>
        <name>AMP</name>
        <dbReference type="ChEBI" id="CHEBI:456215"/>
    </ligand>
</feature>
<dbReference type="GO" id="GO:0007165">
    <property type="term" value="P:signal transduction"/>
    <property type="evidence" value="ECO:0007669"/>
    <property type="project" value="InterPro"/>
</dbReference>
<dbReference type="PRINTS" id="PR00387">
    <property type="entry name" value="PDIESTERASE1"/>
</dbReference>
<dbReference type="Proteomes" id="UP000001593">
    <property type="component" value="Unassembled WGS sequence"/>
</dbReference>
<evidence type="ECO:0000256" key="1">
    <source>
        <dbReference type="ARBA" id="ARBA00007648"/>
    </source>
</evidence>
<dbReference type="PROSITE" id="PS51845">
    <property type="entry name" value="PDEASE_I_2"/>
    <property type="match status" value="1"/>
</dbReference>
<dbReference type="GO" id="GO:0047555">
    <property type="term" value="F:3',5'-cyclic-GMP phosphodiesterase activity"/>
    <property type="evidence" value="ECO:0000318"/>
    <property type="project" value="GO_Central"/>
</dbReference>
<evidence type="ECO:0000256" key="3">
    <source>
        <dbReference type="ARBA" id="ARBA00022723"/>
    </source>
</evidence>
<dbReference type="PhylomeDB" id="A7SW30"/>
<protein>
    <recommendedName>
        <fullName evidence="8">Phosphodiesterase</fullName>
        <ecNumber evidence="8">3.1.4.-</ecNumber>
    </recommendedName>
</protein>
<dbReference type="InterPro" id="IPR023174">
    <property type="entry name" value="PDEase_CS"/>
</dbReference>
<dbReference type="GO" id="GO:0141162">
    <property type="term" value="P:negative regulation of cAMP/PKA signal transduction"/>
    <property type="evidence" value="ECO:0000318"/>
    <property type="project" value="GO_Central"/>
</dbReference>